<dbReference type="InterPro" id="IPR029063">
    <property type="entry name" value="SAM-dependent_MTases_sf"/>
</dbReference>
<dbReference type="EMBL" id="CP036313">
    <property type="protein sequence ID" value="QBH13719.1"/>
    <property type="molecule type" value="Genomic_DNA"/>
</dbReference>
<dbReference type="OrthoDB" id="7342932at2"/>
<dbReference type="SUPFAM" id="SSF53335">
    <property type="entry name" value="S-adenosyl-L-methionine-dependent methyltransferases"/>
    <property type="match status" value="1"/>
</dbReference>
<keyword evidence="1" id="KW-0808">Transferase</keyword>
<evidence type="ECO:0000313" key="3">
    <source>
        <dbReference type="Proteomes" id="UP000248798"/>
    </source>
</evidence>
<reference evidence="2 3" key="1">
    <citation type="submission" date="2018-06" db="EMBL/GenBank/DDBJ databases">
        <title>Complete Genome Sequence of Desulfobacter hydrogenophilus (DSM3380).</title>
        <authorList>
            <person name="Marietou A."/>
            <person name="Schreiber L."/>
            <person name="Marshall I."/>
            <person name="Jorgensen B."/>
        </authorList>
    </citation>
    <scope>NUCLEOTIDE SEQUENCE [LARGE SCALE GENOMIC DNA]</scope>
    <source>
        <strain evidence="2 3">DSM 3380</strain>
    </source>
</reference>
<gene>
    <name evidence="2" type="ORF">DO021_21370</name>
    <name evidence="1" type="ORF">EYB58_12790</name>
</gene>
<dbReference type="GO" id="GO:0008168">
    <property type="term" value="F:methyltransferase activity"/>
    <property type="evidence" value="ECO:0007669"/>
    <property type="project" value="UniProtKB-KW"/>
</dbReference>
<protein>
    <submittedName>
        <fullName evidence="1">Class I SAM-dependent methyltransferase</fullName>
    </submittedName>
</protein>
<dbReference type="Pfam" id="PF13489">
    <property type="entry name" value="Methyltransf_23"/>
    <property type="match status" value="1"/>
</dbReference>
<dbReference type="RefSeq" id="WP_111960458.1">
    <property type="nucleotide sequence ID" value="NZ_CP036313.1"/>
</dbReference>
<dbReference type="EMBL" id="QLNI01000073">
    <property type="protein sequence ID" value="RAM00002.1"/>
    <property type="molecule type" value="Genomic_DNA"/>
</dbReference>
<keyword evidence="1" id="KW-0489">Methyltransferase</keyword>
<accession>A0A328F9C0</accession>
<dbReference type="Gene3D" id="3.40.50.150">
    <property type="entry name" value="Vaccinia Virus protein VP39"/>
    <property type="match status" value="1"/>
</dbReference>
<dbReference type="Proteomes" id="UP000293902">
    <property type="component" value="Chromosome"/>
</dbReference>
<dbReference type="Proteomes" id="UP000248798">
    <property type="component" value="Unassembled WGS sequence"/>
</dbReference>
<proteinExistence type="predicted"/>
<reference evidence="1 4" key="2">
    <citation type="submission" date="2019-02" db="EMBL/GenBank/DDBJ databases">
        <title>Complete genome sequence of Desulfobacter hydrogenophilus AcRS1.</title>
        <authorList>
            <person name="Marietou A."/>
            <person name="Lund M.B."/>
            <person name="Marshall I.P.G."/>
            <person name="Schreiber L."/>
            <person name="Jorgensen B."/>
        </authorList>
    </citation>
    <scope>NUCLEOTIDE SEQUENCE [LARGE SCALE GENOMIC DNA]</scope>
    <source>
        <strain evidence="1 4">AcRS1</strain>
    </source>
</reference>
<name>A0A328F9C0_9BACT</name>
<keyword evidence="4" id="KW-1185">Reference proteome</keyword>
<organism evidence="2 3">
    <name type="scientific">Desulfobacter hydrogenophilus</name>
    <dbReference type="NCBI Taxonomy" id="2291"/>
    <lineage>
        <taxon>Bacteria</taxon>
        <taxon>Pseudomonadati</taxon>
        <taxon>Thermodesulfobacteriota</taxon>
        <taxon>Desulfobacteria</taxon>
        <taxon>Desulfobacterales</taxon>
        <taxon>Desulfobacteraceae</taxon>
        <taxon>Desulfobacter</taxon>
    </lineage>
</organism>
<sequence>MVQVKSEHYQKNYITADRFQLYNSIVQACLKYECNEILEIGIGQGIVSHTLKFVGKKMYCADFDLNLNPDVSMDIRQLPFKNDSFDMIIASQVLEHIPFGDFKKSLVELRDCSKKYVIISVPYNQHFLSFRIDLKINKYLRFRGQLNRFLKRIFPANIYLGLPQTHRHFKFDGEHYWEIGYKEFPLIKVKNVINECFKILDDFRVELSPYHYIFILEKK</sequence>
<evidence type="ECO:0000313" key="1">
    <source>
        <dbReference type="EMBL" id="QBH13719.1"/>
    </source>
</evidence>
<dbReference type="AlphaFoldDB" id="A0A328F9C0"/>
<dbReference type="GO" id="GO:0032259">
    <property type="term" value="P:methylation"/>
    <property type="evidence" value="ECO:0007669"/>
    <property type="project" value="UniProtKB-KW"/>
</dbReference>
<dbReference type="PROSITE" id="PS51257">
    <property type="entry name" value="PROKAR_LIPOPROTEIN"/>
    <property type="match status" value="1"/>
</dbReference>
<evidence type="ECO:0000313" key="4">
    <source>
        <dbReference type="Proteomes" id="UP000293902"/>
    </source>
</evidence>
<evidence type="ECO:0000313" key="2">
    <source>
        <dbReference type="EMBL" id="RAM00002.1"/>
    </source>
</evidence>